<evidence type="ECO:0000256" key="13">
    <source>
        <dbReference type="ARBA" id="ARBA00022807"/>
    </source>
</evidence>
<dbReference type="GO" id="GO:0004197">
    <property type="term" value="F:cysteine-type endopeptidase activity"/>
    <property type="evidence" value="ECO:0007669"/>
    <property type="project" value="InterPro"/>
</dbReference>
<keyword evidence="8" id="KW-0645">Protease</keyword>
<dbReference type="InterPro" id="IPR004005">
    <property type="entry name" value="Calicivirus_coat"/>
</dbReference>
<dbReference type="InterPro" id="IPR001205">
    <property type="entry name" value="RNA-dir_pol_C"/>
</dbReference>
<dbReference type="Gene3D" id="3.30.70.270">
    <property type="match status" value="1"/>
</dbReference>
<dbReference type="InterPro" id="IPR014759">
    <property type="entry name" value="Helicase_SF3_ssRNA_vir"/>
</dbReference>
<dbReference type="Pfam" id="PF00680">
    <property type="entry name" value="RdRP_1"/>
    <property type="match status" value="1"/>
</dbReference>
<dbReference type="GO" id="GO:0006351">
    <property type="term" value="P:DNA-templated transcription"/>
    <property type="evidence" value="ECO:0007669"/>
    <property type="project" value="InterPro"/>
</dbReference>
<feature type="region of interest" description="Disordered" evidence="21">
    <location>
        <begin position="1668"/>
        <end position="1688"/>
    </location>
</feature>
<evidence type="ECO:0000256" key="9">
    <source>
        <dbReference type="ARBA" id="ARBA00022679"/>
    </source>
</evidence>
<dbReference type="GO" id="GO:0003968">
    <property type="term" value="F:RNA-directed RNA polymerase activity"/>
    <property type="evidence" value="ECO:0007669"/>
    <property type="project" value="UniProtKB-KW"/>
</dbReference>
<evidence type="ECO:0000256" key="6">
    <source>
        <dbReference type="ARBA" id="ARBA00022553"/>
    </source>
</evidence>
<dbReference type="Pfam" id="PF03510">
    <property type="entry name" value="Peptidase_C24"/>
    <property type="match status" value="1"/>
</dbReference>
<dbReference type="Gene3D" id="3.40.50.300">
    <property type="entry name" value="P-loop containing nucleotide triphosphate hydrolases"/>
    <property type="match status" value="1"/>
</dbReference>
<dbReference type="GO" id="GO:0005524">
    <property type="term" value="F:ATP binding"/>
    <property type="evidence" value="ECO:0007669"/>
    <property type="project" value="UniProtKB-KW"/>
</dbReference>
<protein>
    <recommendedName>
        <fullName evidence="3">Genome polyprotein</fullName>
    </recommendedName>
</protein>
<accession>Q2TCG9</accession>
<name>Q2TCG9_9CALI</name>
<dbReference type="SUPFAM" id="SSF50494">
    <property type="entry name" value="Trypsin-like serine proteases"/>
    <property type="match status" value="1"/>
</dbReference>
<dbReference type="PRINTS" id="PR00916">
    <property type="entry name" value="2CENDOPTASE"/>
</dbReference>
<dbReference type="GO" id="GO:0019028">
    <property type="term" value="C:viral capsid"/>
    <property type="evidence" value="ECO:0007669"/>
    <property type="project" value="UniProtKB-KW"/>
</dbReference>
<evidence type="ECO:0000256" key="14">
    <source>
        <dbReference type="ARBA" id="ARBA00022840"/>
    </source>
</evidence>
<dbReference type="Pfam" id="PF00910">
    <property type="entry name" value="RNA_helicase"/>
    <property type="match status" value="1"/>
</dbReference>
<feature type="domain" description="Peptidase C24" evidence="24">
    <location>
        <begin position="1006"/>
        <end position="1157"/>
    </location>
</feature>
<reference evidence="25 26" key="1">
    <citation type="journal article" date="2005" name="J. Clin. Microbiol.">
        <title>Genetic diversity and recombination of porcine sapoviruses.</title>
        <authorList>
            <person name="Wang Q.H."/>
            <person name="Han M.G."/>
            <person name="Funk J.A."/>
            <person name="Bowman G."/>
            <person name="Janies D.A."/>
            <person name="Saif L.J."/>
        </authorList>
    </citation>
    <scope>NUCLEOTIDE SEQUENCE [LARGE SCALE GENOMIC DNA]</scope>
    <source>
        <strain evidence="25">Po/OH-JJ681/2000/US</strain>
    </source>
</reference>
<keyword evidence="9" id="KW-0808">Transferase</keyword>
<keyword evidence="7" id="KW-0167">Capsid protein</keyword>
<dbReference type="GO" id="GO:0006508">
    <property type="term" value="P:proteolysis"/>
    <property type="evidence" value="ECO:0007669"/>
    <property type="project" value="UniProtKB-KW"/>
</dbReference>
<comment type="function">
    <text evidence="18">Displays NTPase activity, but no helicase activity. Induces the formation of convoluted membranes derived from the host ER. These remodeled membranes probably form the viral factories that contain the replication complex. Together with NS2 and NS4, initiates the formation of the replication complex.</text>
</comment>
<dbReference type="SUPFAM" id="SSF52540">
    <property type="entry name" value="P-loop containing nucleoside triphosphate hydrolases"/>
    <property type="match status" value="1"/>
</dbReference>
<dbReference type="InterPro" id="IPR029053">
    <property type="entry name" value="Viral_coat"/>
</dbReference>
<evidence type="ECO:0000313" key="25">
    <source>
        <dbReference type="EMBL" id="AAY40312.2"/>
    </source>
</evidence>
<evidence type="ECO:0000259" key="23">
    <source>
        <dbReference type="PROSITE" id="PS51218"/>
    </source>
</evidence>
<dbReference type="Gene3D" id="6.10.140.320">
    <property type="match status" value="1"/>
</dbReference>
<evidence type="ECO:0000256" key="19">
    <source>
        <dbReference type="ARBA" id="ARBA00046180"/>
    </source>
</evidence>
<comment type="function">
    <text evidence="19">Viral genome-linked protein is covalently linked to the 5'-end of the positive-strand, negative-strand genomic RNAs and subgenomic RNA. Acts as a genome-linked replication primer. May recruit ribosome to viral RNA thereby promoting viral proteins translation. Interacts with host translation initiation complex to allow the translation of viral proteins.</text>
</comment>
<dbReference type="PRINTS" id="PR00918">
    <property type="entry name" value="CALICVIRUSNS"/>
</dbReference>
<dbReference type="InterPro" id="IPR004004">
    <property type="entry name" value="Helic/Pol/Pept_Calicivir-typ"/>
</dbReference>
<keyword evidence="6" id="KW-0597">Phosphoprotein</keyword>
<feature type="domain" description="RdRp catalytic" evidence="22">
    <location>
        <begin position="1396"/>
        <end position="1521"/>
    </location>
</feature>
<dbReference type="Gene3D" id="2.60.120.20">
    <property type="match status" value="1"/>
</dbReference>
<evidence type="ECO:0000256" key="3">
    <source>
        <dbReference type="ARBA" id="ARBA00020107"/>
    </source>
</evidence>
<keyword evidence="13" id="KW-0788">Thiol protease</keyword>
<evidence type="ECO:0000313" key="26">
    <source>
        <dbReference type="Proteomes" id="UP000168458"/>
    </source>
</evidence>
<keyword evidence="14" id="KW-0067">ATP-binding</keyword>
<evidence type="ECO:0000256" key="15">
    <source>
        <dbReference type="ARBA" id="ARBA00022844"/>
    </source>
</evidence>
<evidence type="ECO:0000256" key="11">
    <source>
        <dbReference type="ARBA" id="ARBA00022741"/>
    </source>
</evidence>
<dbReference type="Pfam" id="PF00915">
    <property type="entry name" value="Calici_coat"/>
    <property type="match status" value="1"/>
</dbReference>
<dbReference type="GO" id="GO:0003724">
    <property type="term" value="F:RNA helicase activity"/>
    <property type="evidence" value="ECO:0007669"/>
    <property type="project" value="InterPro"/>
</dbReference>
<dbReference type="EMBL" id="AY974192">
    <property type="protein sequence ID" value="AAY40312.2"/>
    <property type="molecule type" value="Genomic_RNA"/>
</dbReference>
<dbReference type="Gene3D" id="1.20.960.20">
    <property type="match status" value="1"/>
</dbReference>
<proteinExistence type="predicted"/>
<dbReference type="InterPro" id="IPR000605">
    <property type="entry name" value="Helicase_SF3_ssDNA/RNA_vir"/>
</dbReference>
<dbReference type="Gene3D" id="1.10.260.110">
    <property type="match status" value="1"/>
</dbReference>
<dbReference type="InterPro" id="IPR009003">
    <property type="entry name" value="Peptidase_S1_PA"/>
</dbReference>
<dbReference type="GO" id="GO:0030430">
    <property type="term" value="C:host cell cytoplasm"/>
    <property type="evidence" value="ECO:0007669"/>
    <property type="project" value="UniProtKB-SubCell"/>
</dbReference>
<dbReference type="SMART" id="SM00382">
    <property type="entry name" value="AAA"/>
    <property type="match status" value="1"/>
</dbReference>
<dbReference type="InterPro" id="IPR007094">
    <property type="entry name" value="RNA-dir_pol_PSvirus"/>
</dbReference>
<evidence type="ECO:0000256" key="20">
    <source>
        <dbReference type="ARBA" id="ARBA00047631"/>
    </source>
</evidence>
<keyword evidence="4" id="KW-0696">RNA-directed RNA polymerase</keyword>
<keyword evidence="11" id="KW-0547">Nucleotide-binding</keyword>
<dbReference type="SUPFAM" id="SSF88633">
    <property type="entry name" value="Positive stranded ssRNA viruses"/>
    <property type="match status" value="1"/>
</dbReference>
<keyword evidence="17" id="KW-1035">Host cytoplasm</keyword>
<evidence type="ECO:0000256" key="12">
    <source>
        <dbReference type="ARBA" id="ARBA00022801"/>
    </source>
</evidence>
<comment type="subcellular location">
    <subcellularLocation>
        <location evidence="1">Host cytoplasm</location>
    </subcellularLocation>
    <subcellularLocation>
        <location evidence="2">Virion</location>
    </subcellularLocation>
</comment>
<dbReference type="InterPro" id="IPR003593">
    <property type="entry name" value="AAA+_ATPase"/>
</dbReference>
<evidence type="ECO:0000256" key="10">
    <source>
        <dbReference type="ARBA" id="ARBA00022695"/>
    </source>
</evidence>
<sequence>MAATCRHSACQRYQALNSLYNEVGVLTPDHLYGYKALASDPKGPEASVSFELQGLFDILKPEPVVVGERNNYGLPTTNDPVSFITQLLSDSTREVVGPINRSTIESLRHFVVQATLYKDGPLYGRLEETQLAELSAALALLRPTHPSDLANRQFVESCITKLSGPFGLRPLVASLLLKGRGFVETTCQGVRAAYSWLFDNGPQLVKDTLVAVAAYFQEAGTGLGTMNDLIRLFKPVALSIIVKSHTNTPAGWLVTLTAMKELYGVDAAGAVSKVAGLVVDLLCTLTSDAWQKIISCMGFQLQGPLEVCGFVTTLLVAVYYLCTGSVPAGKHVNRVKTIIGGAVTLTAAIKAVQYVVDLVKASEMRQRVLLFLTRCAGFTDATAACATSASEAKDLLEPLEQLVSEGSEILLTPGIGSLGPMVHTALRELATHKSYLQGLIDNAARRQPPLMLVLCGPPGIGKTTLAQKLCEALGAPFSHFTLGMDHHDYYTGEDIVIWDEYDTDKNGDFVQAVINMVNTAPYPLNCDLIQNKGRQFTSKVIIATTNCETPIQPNDPRFGAFMRRVTYLDITAPNITACYESGRRPQQNMFNPDMSHLTIMRRCAMAYDAKGTLQNGKVFGPTKVTFQSLVDLVKAHLESYVLQGPDWEGLWFRCTHAHHVPTVTQFLNGYLRHLGLPNRVTTVRSNSQNGFYDIIVSDQSPPPGSTFHEIVVDGFRTMPDATSDIYDRPLKAMDFVGTPSQTLINVATHQVRGHVVKISNGPVDVSTIPRPRRVCNATNWYDMLKCVFHHSNIWTPLGLYRMVKNGSNLNEANVEEFFRGLTNGVKFSVNPECSLIRLPMFDIVFFTSVGSYVWILPGRVPLLETGEMGQVVVPANLTYTGSLSGALIMALESVLNFLKPYLGVIATTMSLSLVWSTELQKKKGKNKGGRSFRALGDDEYQEFLDLNRDWKTRFTVEQYLDVVSNPDSDYAQRYKAWSELRSLRIANNAYDHVVIGREGVRWESQGPAPNPVVELKNSTGDHVGFATRIGPGIFATAAHLLSLATTVDGVPFEVIGQRHDYAQIKQSVATPGPQVKISTSTQPHSFGVDRNPVQCLGASDTKVGETRIVGWKVNTTTQTSGGDCGLPYYDSVGCLVGVHSAAATTGLGKLCSAAQKMLRRPEPPPDITWKGLQATRKSLNMGPLPGHTKYHRSFVHKPCGYEPANFGPLDTRCPRPLLDVVAEQLAPYQQEPVPIDSVLIQRGAKHVLAFLRHIIGAHRRPPITLDEAFRSLNHKSSNGPFFPGVKRDYTDPDTGLPNNMLRAYIESAVQKIRREQHPHAYKVSLKDELRPTEKVVAGKRRLLWGCDVGTATAAAMVFKTLFDDIAAAAPFTGIAVGIDMDRASTIATLNQMFTGTHMVCADYSKWDSTLHPEVIETAINLLGEFVAPTDLAEGVMRLLGSRPVALVLDIGIPTTKGLPSGMPGTSVINSVCHMILFAACVLGSYQKYKVPYQGNVFSNEKIVTYGDDCVYGYCTATASVSGAFWDMMRAFGMHPTNADKTGDPSFGDTIHFLKRTIRVQDGALVGALDQLSIERQFYWIKGPPTTTMEPVRPADPTIRLVQLQNAVYRSTAWGPDFFQHIENLAADCAAKEGLPYTRIDYTEAFDVMRNLSSTQPDGGAVVYTMEGPKPSRVSSGSPTPMEVVDGAQSSTAGPPILVNPTPPNTTAQLAAAVDATGGSVDNVPAEVRDSFVVMNNYTWNTRAAQNTLLGAMALGPDCNPYLRHLGRMFGGWSGSVEFRISVSGSGIYAGKLLAVVLPPRVQPNDVTNPGQYPHAIIDAKTSVAFSIPVFDIRNNQFHYNGDSDVCTFGIWVYQPLINPFNVGGESAAIVTVETRPSLDFRFCLLKSPDDITSTADPSDLLPRNLVGATENRMGLPVQTIEIVNAAHQVNHHYSPNGETFGWSTVPVGNPELVINTARVNMVSNPSGPLSIGYRVTPAPGADPIVPGIPNHWPDGCASTVTSGGGNSATGVGASGTILPMYNSDVEEENPYTVKYAVFNTTGAPLAAAIDRGNLMVIRYNGTTGNPGNNNNALCSVNFVGRPDNASPGLRELVTPLANSQSIYGPVGGNNIALWGATAPSSHQNGSPVYSSQLQETSVACAATRNVPPGAVAIYTVNTAGMVFQVGIYSDGYMRTGAPTGTSVVVGPNTTITYNGLYSSSTPLNGPHGTSGLSGWSRT</sequence>
<evidence type="ECO:0000259" key="24">
    <source>
        <dbReference type="PROSITE" id="PS51894"/>
    </source>
</evidence>
<evidence type="ECO:0000256" key="7">
    <source>
        <dbReference type="ARBA" id="ARBA00022561"/>
    </source>
</evidence>
<dbReference type="Gene3D" id="6.10.250.3230">
    <property type="match status" value="1"/>
</dbReference>
<keyword evidence="10" id="KW-0548">Nucleotidyltransferase</keyword>
<dbReference type="GO" id="GO:0017111">
    <property type="term" value="F:ribonucleoside triphosphate phosphatase activity"/>
    <property type="evidence" value="ECO:0007669"/>
    <property type="project" value="UniProtKB-EC"/>
</dbReference>
<evidence type="ECO:0000256" key="4">
    <source>
        <dbReference type="ARBA" id="ARBA00022484"/>
    </source>
</evidence>
<dbReference type="InterPro" id="IPR043128">
    <property type="entry name" value="Rev_trsase/Diguanyl_cyclase"/>
</dbReference>
<dbReference type="GO" id="GO:0039694">
    <property type="term" value="P:viral RNA genome replication"/>
    <property type="evidence" value="ECO:0007669"/>
    <property type="project" value="InterPro"/>
</dbReference>
<dbReference type="CDD" id="cd00009">
    <property type="entry name" value="AAA"/>
    <property type="match status" value="1"/>
</dbReference>
<organism evidence="25 26">
    <name type="scientific">Sapovirus Po/OH-JJ681/2000/US</name>
    <dbReference type="NCBI Taxonomy" id="328326"/>
    <lineage>
        <taxon>Viruses</taxon>
        <taxon>Riboviria</taxon>
        <taxon>Orthornavirae</taxon>
        <taxon>Pisuviricota</taxon>
        <taxon>Pisoniviricetes</taxon>
        <taxon>Picornavirales</taxon>
        <taxon>Caliciviridae</taxon>
        <taxon>Sapovirus</taxon>
        <taxon>Sapovirus sapporoense</taxon>
        <taxon>Sapporo virus</taxon>
    </lineage>
</organism>
<evidence type="ECO:0000256" key="8">
    <source>
        <dbReference type="ARBA" id="ARBA00022670"/>
    </source>
</evidence>
<dbReference type="SUPFAM" id="SSF56672">
    <property type="entry name" value="DNA/RNA polymerases"/>
    <property type="match status" value="1"/>
</dbReference>
<evidence type="ECO:0000256" key="5">
    <source>
        <dbReference type="ARBA" id="ARBA00022520"/>
    </source>
</evidence>
<dbReference type="GO" id="GO:0003723">
    <property type="term" value="F:RNA binding"/>
    <property type="evidence" value="ECO:0007669"/>
    <property type="project" value="InterPro"/>
</dbReference>
<dbReference type="Proteomes" id="UP000168458">
    <property type="component" value="Segment"/>
</dbReference>
<evidence type="ECO:0000256" key="2">
    <source>
        <dbReference type="ARBA" id="ARBA00004328"/>
    </source>
</evidence>
<dbReference type="InterPro" id="IPR043502">
    <property type="entry name" value="DNA/RNA_pol_sf"/>
</dbReference>
<dbReference type="InterPro" id="IPR027417">
    <property type="entry name" value="P-loop_NTPase"/>
</dbReference>
<evidence type="ECO:0000256" key="1">
    <source>
        <dbReference type="ARBA" id="ARBA00004192"/>
    </source>
</evidence>
<comment type="catalytic activity">
    <reaction evidence="20">
        <text>a ribonucleoside 5'-triphosphate + H2O = a ribonucleoside 5'-diphosphate + phosphate + H(+)</text>
        <dbReference type="Rhea" id="RHEA:23680"/>
        <dbReference type="ChEBI" id="CHEBI:15377"/>
        <dbReference type="ChEBI" id="CHEBI:15378"/>
        <dbReference type="ChEBI" id="CHEBI:43474"/>
        <dbReference type="ChEBI" id="CHEBI:57930"/>
        <dbReference type="ChEBI" id="CHEBI:61557"/>
        <dbReference type="EC" id="3.6.1.15"/>
    </reaction>
</comment>
<evidence type="ECO:0000256" key="16">
    <source>
        <dbReference type="ARBA" id="ARBA00022953"/>
    </source>
</evidence>
<evidence type="ECO:0000256" key="17">
    <source>
        <dbReference type="ARBA" id="ARBA00023200"/>
    </source>
</evidence>
<keyword evidence="15" id="KW-0946">Virion</keyword>
<keyword evidence="16" id="KW-0693">Viral RNA replication</keyword>
<keyword evidence="12" id="KW-0378">Hydrolase</keyword>
<dbReference type="PROSITE" id="PS51894">
    <property type="entry name" value="CV_3CL_PRO"/>
    <property type="match status" value="1"/>
</dbReference>
<keyword evidence="5" id="KW-0191">Covalent protein-RNA linkage</keyword>
<dbReference type="InterPro" id="IPR000317">
    <property type="entry name" value="Peptidase_C24"/>
</dbReference>
<evidence type="ECO:0000256" key="21">
    <source>
        <dbReference type="SAM" id="MobiDB-lite"/>
    </source>
</evidence>
<evidence type="ECO:0000256" key="18">
    <source>
        <dbReference type="ARBA" id="ARBA00045380"/>
    </source>
</evidence>
<feature type="domain" description="SF3 helicase" evidence="23">
    <location>
        <begin position="429"/>
        <end position="585"/>
    </location>
</feature>
<dbReference type="PROSITE" id="PS50507">
    <property type="entry name" value="RDRP_SSRNA_POS"/>
    <property type="match status" value="1"/>
</dbReference>
<evidence type="ECO:0000259" key="22">
    <source>
        <dbReference type="PROSITE" id="PS50507"/>
    </source>
</evidence>
<dbReference type="PROSITE" id="PS51218">
    <property type="entry name" value="SF3_HELICASE_2"/>
    <property type="match status" value="1"/>
</dbReference>